<dbReference type="PANTHER" id="PTHR30273">
    <property type="entry name" value="PERIPLASMIC SIGNAL SENSOR AND SIGMA FACTOR ACTIVATOR FECR-RELATED"/>
    <property type="match status" value="1"/>
</dbReference>
<protein>
    <submittedName>
        <fullName evidence="4">FecR domain-containing protein</fullName>
    </submittedName>
</protein>
<dbReference type="PANTHER" id="PTHR30273:SF2">
    <property type="entry name" value="PROTEIN FECR"/>
    <property type="match status" value="1"/>
</dbReference>
<keyword evidence="1" id="KW-0472">Membrane</keyword>
<feature type="domain" description="FecR protein" evidence="2">
    <location>
        <begin position="134"/>
        <end position="227"/>
    </location>
</feature>
<dbReference type="PIRSF" id="PIRSF018266">
    <property type="entry name" value="FecR"/>
    <property type="match status" value="1"/>
</dbReference>
<dbReference type="InterPro" id="IPR006860">
    <property type="entry name" value="FecR"/>
</dbReference>
<dbReference type="Proteomes" id="UP001172083">
    <property type="component" value="Unassembled WGS sequence"/>
</dbReference>
<dbReference type="InterPro" id="IPR012373">
    <property type="entry name" value="Ferrdict_sens_TM"/>
</dbReference>
<sequence>MSLEKKVNIQQLYKKYLDGSASKEEFNEYLDGVVDPDQSLEMRQLIDQAWKKEYAGKKPVKTFPDDHKRKVVRQALVNAQIEGKISTTNVSRKNNSVYYRAAAMITFFLVVTAAFLMYRFQVFGGYESANIEIIETVPKEKSTILLPDGSLVHLNSVSKLTFPKAFDGDTREIVLEGEAFFEVARDETKPFVVRSGGLVTTVLGTSFNINAYGRDKEIQVAVVSGKVSVAKANDMVSEPHTLMPNNVAVYDTYNKAIRVDSRNTNELIAWREGVLKFDKVPLSQVAVTLERWYGLKVTLENKQLGNCLIYGEFKNEPIEQVMKTLQSAINIEFEINSEGVKVGGAGC</sequence>
<dbReference type="Pfam" id="PF04773">
    <property type="entry name" value="FecR"/>
    <property type="match status" value="1"/>
</dbReference>
<gene>
    <name evidence="4" type="ORF">QQ020_35035</name>
</gene>
<keyword evidence="5" id="KW-1185">Reference proteome</keyword>
<dbReference type="Gene3D" id="3.55.50.30">
    <property type="match status" value="1"/>
</dbReference>
<evidence type="ECO:0000256" key="1">
    <source>
        <dbReference type="SAM" id="Phobius"/>
    </source>
</evidence>
<dbReference type="Gene3D" id="2.60.120.1440">
    <property type="match status" value="1"/>
</dbReference>
<keyword evidence="1" id="KW-1133">Transmembrane helix</keyword>
<evidence type="ECO:0000313" key="5">
    <source>
        <dbReference type="Proteomes" id="UP001172083"/>
    </source>
</evidence>
<keyword evidence="1" id="KW-0812">Transmembrane</keyword>
<dbReference type="InterPro" id="IPR032508">
    <property type="entry name" value="FecR_C"/>
</dbReference>
<evidence type="ECO:0000259" key="2">
    <source>
        <dbReference type="Pfam" id="PF04773"/>
    </source>
</evidence>
<evidence type="ECO:0000259" key="3">
    <source>
        <dbReference type="Pfam" id="PF16344"/>
    </source>
</evidence>
<feature type="transmembrane region" description="Helical" evidence="1">
    <location>
        <begin position="97"/>
        <end position="118"/>
    </location>
</feature>
<dbReference type="Pfam" id="PF16344">
    <property type="entry name" value="FecR_C"/>
    <property type="match status" value="1"/>
</dbReference>
<comment type="caution">
    <text evidence="4">The sequence shown here is derived from an EMBL/GenBank/DDBJ whole genome shotgun (WGS) entry which is preliminary data.</text>
</comment>
<proteinExistence type="predicted"/>
<dbReference type="EMBL" id="JAUJEB010000015">
    <property type="protein sequence ID" value="MDN5217342.1"/>
    <property type="molecule type" value="Genomic_DNA"/>
</dbReference>
<evidence type="ECO:0000313" key="4">
    <source>
        <dbReference type="EMBL" id="MDN5217342.1"/>
    </source>
</evidence>
<dbReference type="RefSeq" id="WP_346762678.1">
    <property type="nucleotide sequence ID" value="NZ_JAUJEB010000015.1"/>
</dbReference>
<accession>A0ABT8LHT3</accession>
<organism evidence="4 5">
    <name type="scientific">Agaribacillus aureus</name>
    <dbReference type="NCBI Taxonomy" id="3051825"/>
    <lineage>
        <taxon>Bacteria</taxon>
        <taxon>Pseudomonadati</taxon>
        <taxon>Bacteroidota</taxon>
        <taxon>Cytophagia</taxon>
        <taxon>Cytophagales</taxon>
        <taxon>Splendidivirgaceae</taxon>
        <taxon>Agaribacillus</taxon>
    </lineage>
</organism>
<name>A0ABT8LHT3_9BACT</name>
<reference evidence="4" key="1">
    <citation type="submission" date="2023-06" db="EMBL/GenBank/DDBJ databases">
        <title>Genomic of Agaribacillus aureum.</title>
        <authorList>
            <person name="Wang G."/>
        </authorList>
    </citation>
    <scope>NUCLEOTIDE SEQUENCE</scope>
    <source>
        <strain evidence="4">BMA12</strain>
    </source>
</reference>
<feature type="domain" description="Protein FecR C-terminal" evidence="3">
    <location>
        <begin position="275"/>
        <end position="340"/>
    </location>
</feature>